<dbReference type="EC" id="3.4.21.107" evidence="4"/>
<comment type="similarity">
    <text evidence="3">Belongs to the peptidase S1C family.</text>
</comment>
<name>A0ABQ3DYM8_9HYPH</name>
<dbReference type="InterPro" id="IPR009003">
    <property type="entry name" value="Peptidase_S1_PA"/>
</dbReference>
<evidence type="ECO:0000256" key="1">
    <source>
        <dbReference type="ARBA" id="ARBA00001772"/>
    </source>
</evidence>
<dbReference type="PANTHER" id="PTHR22939">
    <property type="entry name" value="SERINE PROTEASE FAMILY S1C HTRA-RELATED"/>
    <property type="match status" value="1"/>
</dbReference>
<comment type="caution">
    <text evidence="16">The sequence shown here is derived from an EMBL/GenBank/DDBJ whole genome shotgun (WGS) entry which is preliminary data.</text>
</comment>
<keyword evidence="9" id="KW-0574">Periplasm</keyword>
<organism evidence="16 17">
    <name type="scientific">Pseudovibrio japonicus</name>
    <dbReference type="NCBI Taxonomy" id="366534"/>
    <lineage>
        <taxon>Bacteria</taxon>
        <taxon>Pseudomonadati</taxon>
        <taxon>Pseudomonadota</taxon>
        <taxon>Alphaproteobacteria</taxon>
        <taxon>Hyphomicrobiales</taxon>
        <taxon>Stappiaceae</taxon>
        <taxon>Pseudovibrio</taxon>
    </lineage>
</organism>
<keyword evidence="11" id="KW-0720">Serine protease</keyword>
<proteinExistence type="inferred from homology"/>
<evidence type="ECO:0000256" key="5">
    <source>
        <dbReference type="ARBA" id="ARBA00013958"/>
    </source>
</evidence>
<dbReference type="PANTHER" id="PTHR22939:SF130">
    <property type="entry name" value="PERIPLASMIC SERINE ENDOPROTEASE DEGP-LIKE-RELATED"/>
    <property type="match status" value="1"/>
</dbReference>
<evidence type="ECO:0000256" key="7">
    <source>
        <dbReference type="ARBA" id="ARBA00022729"/>
    </source>
</evidence>
<comment type="subcellular location">
    <subcellularLocation>
        <location evidence="2">Periplasm</location>
    </subcellularLocation>
</comment>
<sequence length="517" mass="54106">MKLTKNAGSNVVSLFAAKSSSKRRSRLLNGTMALALAGAMVAPLTLVPSTSQAAPVSVNGPALPNFVGLVEAVQPTVVSVRVRSEVQEDDRLSGIPPMFRDMPEDHPLQKFFREFGGPGRDNSQNNAPPRRRFDQSQGSGFFISEDGYVVTNEHVVEGGTEFTVVTSEGEELDATLVGSDKRSDLALLKVDGDDDFAYVAFSEDPPLVGEWVVAVGNPFGLGGTVTAGIVSARGRDIGAGIYDDFLQIDASVNRGNSGGPAFNVKGEVIGVNSAIVSPSGGNVGIAFAIPGETAKQIIDDLREHGAVTRGWLGVQIQPVTEDIADSLGLDSENGTLVAEVQPNTPAQAAGFQAGDIILSVDGEAVNGPRELARVIAGYSPDTQVEIEFWRDGEISTTTVELGTIPEEEEQATLNRDQDTNTALIASLGLGLATADQAGVDEEGVVITSVAPDGPAADKGLAPGAIITEVAGVRVTTPAEVAEQVQNAREQGRRAVLLRVTRGDNTLFVAIPIENTED</sequence>
<dbReference type="PROSITE" id="PS50106">
    <property type="entry name" value="PDZ"/>
    <property type="match status" value="2"/>
</dbReference>
<evidence type="ECO:0000256" key="6">
    <source>
        <dbReference type="ARBA" id="ARBA00022670"/>
    </source>
</evidence>
<evidence type="ECO:0000256" key="14">
    <source>
        <dbReference type="SAM" id="MobiDB-lite"/>
    </source>
</evidence>
<feature type="region of interest" description="Disordered" evidence="14">
    <location>
        <begin position="112"/>
        <end position="138"/>
    </location>
</feature>
<keyword evidence="6" id="KW-0645">Protease</keyword>
<dbReference type="Gene3D" id="2.40.10.120">
    <property type="match status" value="1"/>
</dbReference>
<evidence type="ECO:0000256" key="8">
    <source>
        <dbReference type="ARBA" id="ARBA00022737"/>
    </source>
</evidence>
<dbReference type="PRINTS" id="PR00834">
    <property type="entry name" value="PROTEASES2C"/>
</dbReference>
<evidence type="ECO:0000256" key="9">
    <source>
        <dbReference type="ARBA" id="ARBA00022764"/>
    </source>
</evidence>
<dbReference type="SUPFAM" id="SSF50156">
    <property type="entry name" value="PDZ domain-like"/>
    <property type="match status" value="2"/>
</dbReference>
<dbReference type="CDD" id="cd10839">
    <property type="entry name" value="cpPDZ1_DegP-like"/>
    <property type="match status" value="1"/>
</dbReference>
<dbReference type="NCBIfam" id="TIGR02037">
    <property type="entry name" value="degP_htrA_DO"/>
    <property type="match status" value="1"/>
</dbReference>
<dbReference type="SMART" id="SM00228">
    <property type="entry name" value="PDZ"/>
    <property type="match status" value="2"/>
</dbReference>
<gene>
    <name evidence="16" type="ORF">GCM10007094_04120</name>
</gene>
<dbReference type="Gene3D" id="2.30.42.10">
    <property type="match status" value="2"/>
</dbReference>
<evidence type="ECO:0000256" key="12">
    <source>
        <dbReference type="ARBA" id="ARBA00023016"/>
    </source>
</evidence>
<evidence type="ECO:0000259" key="15">
    <source>
        <dbReference type="PROSITE" id="PS50106"/>
    </source>
</evidence>
<dbReference type="InterPro" id="IPR001940">
    <property type="entry name" value="Peptidase_S1C"/>
</dbReference>
<dbReference type="Pfam" id="PF13365">
    <property type="entry name" value="Trypsin_2"/>
    <property type="match status" value="1"/>
</dbReference>
<dbReference type="RefSeq" id="WP_189434918.1">
    <property type="nucleotide sequence ID" value="NZ_BMXE01000001.1"/>
</dbReference>
<dbReference type="InterPro" id="IPR001478">
    <property type="entry name" value="PDZ"/>
</dbReference>
<accession>A0ABQ3DYM8</accession>
<dbReference type="Proteomes" id="UP000637980">
    <property type="component" value="Unassembled WGS sequence"/>
</dbReference>
<keyword evidence="12" id="KW-0346">Stress response</keyword>
<dbReference type="SUPFAM" id="SSF50494">
    <property type="entry name" value="Trypsin-like serine proteases"/>
    <property type="match status" value="1"/>
</dbReference>
<dbReference type="EMBL" id="BMXE01000001">
    <property type="protein sequence ID" value="GHB19378.1"/>
    <property type="molecule type" value="Genomic_DNA"/>
</dbReference>
<keyword evidence="8" id="KW-0677">Repeat</keyword>
<evidence type="ECO:0000256" key="2">
    <source>
        <dbReference type="ARBA" id="ARBA00004418"/>
    </source>
</evidence>
<keyword evidence="7" id="KW-0732">Signal</keyword>
<keyword evidence="17" id="KW-1185">Reference proteome</keyword>
<evidence type="ECO:0000256" key="11">
    <source>
        <dbReference type="ARBA" id="ARBA00022825"/>
    </source>
</evidence>
<dbReference type="InterPro" id="IPR011782">
    <property type="entry name" value="Pept_S1C_Do"/>
</dbReference>
<dbReference type="InterPro" id="IPR041489">
    <property type="entry name" value="PDZ_6"/>
</dbReference>
<evidence type="ECO:0000256" key="4">
    <source>
        <dbReference type="ARBA" id="ARBA00013035"/>
    </source>
</evidence>
<dbReference type="InterPro" id="IPR036034">
    <property type="entry name" value="PDZ_sf"/>
</dbReference>
<protein>
    <recommendedName>
        <fullName evidence="5">Probable periplasmic serine endoprotease DegP-like</fullName>
        <ecNumber evidence="4">3.4.21.107</ecNumber>
    </recommendedName>
    <alternativeName>
        <fullName evidence="13">Protease Do</fullName>
    </alternativeName>
</protein>
<feature type="domain" description="PDZ" evidence="15">
    <location>
        <begin position="410"/>
        <end position="503"/>
    </location>
</feature>
<evidence type="ECO:0000256" key="3">
    <source>
        <dbReference type="ARBA" id="ARBA00010541"/>
    </source>
</evidence>
<comment type="catalytic activity">
    <reaction evidence="1">
        <text>Acts on substrates that are at least partially unfolded. The cleavage site P1 residue is normally between a pair of hydrophobic residues, such as Val-|-Val.</text>
        <dbReference type="EC" id="3.4.21.107"/>
    </reaction>
</comment>
<keyword evidence="10" id="KW-0378">Hydrolase</keyword>
<evidence type="ECO:0000313" key="17">
    <source>
        <dbReference type="Proteomes" id="UP000637980"/>
    </source>
</evidence>
<feature type="domain" description="PDZ" evidence="15">
    <location>
        <begin position="313"/>
        <end position="367"/>
    </location>
</feature>
<dbReference type="Pfam" id="PF13180">
    <property type="entry name" value="PDZ_2"/>
    <property type="match status" value="1"/>
</dbReference>
<evidence type="ECO:0000256" key="13">
    <source>
        <dbReference type="ARBA" id="ARBA00032850"/>
    </source>
</evidence>
<evidence type="ECO:0000256" key="10">
    <source>
        <dbReference type="ARBA" id="ARBA00022801"/>
    </source>
</evidence>
<evidence type="ECO:0000313" key="16">
    <source>
        <dbReference type="EMBL" id="GHB19378.1"/>
    </source>
</evidence>
<reference evidence="17" key="1">
    <citation type="journal article" date="2019" name="Int. J. Syst. Evol. Microbiol.">
        <title>The Global Catalogue of Microorganisms (GCM) 10K type strain sequencing project: providing services to taxonomists for standard genome sequencing and annotation.</title>
        <authorList>
            <consortium name="The Broad Institute Genomics Platform"/>
            <consortium name="The Broad Institute Genome Sequencing Center for Infectious Disease"/>
            <person name="Wu L."/>
            <person name="Ma J."/>
        </authorList>
    </citation>
    <scope>NUCLEOTIDE SEQUENCE [LARGE SCALE GENOMIC DNA]</scope>
    <source>
        <strain evidence="17">KCTC 12861</strain>
    </source>
</reference>
<dbReference type="Pfam" id="PF17820">
    <property type="entry name" value="PDZ_6"/>
    <property type="match status" value="1"/>
</dbReference>